<proteinExistence type="predicted"/>
<reference evidence="2" key="1">
    <citation type="submission" date="2016-10" db="EMBL/GenBank/DDBJ databases">
        <authorList>
            <person name="Varghese N."/>
            <person name="Submissions S."/>
        </authorList>
    </citation>
    <scope>NUCLEOTIDE SEQUENCE [LARGE SCALE GENOMIC DNA]</scope>
    <source>
        <strain evidence="2">DSM 26921</strain>
    </source>
</reference>
<accession>A0A1I6GR85</accession>
<dbReference type="AlphaFoldDB" id="A0A1I6GR85"/>
<dbReference type="STRING" id="670154.SAMN04488002_1867"/>
<name>A0A1I6GR85_9RHOB</name>
<gene>
    <name evidence="1" type="ORF">SAMN04488002_1867</name>
</gene>
<dbReference type="EMBL" id="FOYO01000001">
    <property type="protein sequence ID" value="SFR44636.1"/>
    <property type="molecule type" value="Genomic_DNA"/>
</dbReference>
<sequence>MRILVTCHGCMRELKGDTLQNVHHVELELTDEYLYFHECPNGHKSVTWLQQHRFETLIDTGVWALHYGMPDSAFLKFYAALEDFRRFFLRAWLHRSGLTNDSVRLRLKKLSRSELQKGAFNLVFGIESQVGKIPDTPKHKDDDWTKIRNDVAHNGRFLTEEEARTNCQEILDFIVESLIWARSFMSKDLRSADVDIMLLQNQALDRLDPSILNGTISIPSVIHYTLKDLKKVTIDEAIDTITNSGLFVKP</sequence>
<evidence type="ECO:0000313" key="2">
    <source>
        <dbReference type="Proteomes" id="UP000199658"/>
    </source>
</evidence>
<organism evidence="1 2">
    <name type="scientific">Litoreibacter janthinus</name>
    <dbReference type="NCBI Taxonomy" id="670154"/>
    <lineage>
        <taxon>Bacteria</taxon>
        <taxon>Pseudomonadati</taxon>
        <taxon>Pseudomonadota</taxon>
        <taxon>Alphaproteobacteria</taxon>
        <taxon>Rhodobacterales</taxon>
        <taxon>Roseobacteraceae</taxon>
        <taxon>Litoreibacter</taxon>
    </lineage>
</organism>
<dbReference type="Proteomes" id="UP000199658">
    <property type="component" value="Unassembled WGS sequence"/>
</dbReference>
<evidence type="ECO:0000313" key="1">
    <source>
        <dbReference type="EMBL" id="SFR44636.1"/>
    </source>
</evidence>
<keyword evidence="2" id="KW-1185">Reference proteome</keyword>
<protein>
    <submittedName>
        <fullName evidence="1">Uncharacterized protein</fullName>
    </submittedName>
</protein>